<organism evidence="2">
    <name type="scientific">Opuntia streptacantha</name>
    <name type="common">Prickly pear cactus</name>
    <name type="synonym">Opuntia cardona</name>
    <dbReference type="NCBI Taxonomy" id="393608"/>
    <lineage>
        <taxon>Eukaryota</taxon>
        <taxon>Viridiplantae</taxon>
        <taxon>Streptophyta</taxon>
        <taxon>Embryophyta</taxon>
        <taxon>Tracheophyta</taxon>
        <taxon>Spermatophyta</taxon>
        <taxon>Magnoliopsida</taxon>
        <taxon>eudicotyledons</taxon>
        <taxon>Gunneridae</taxon>
        <taxon>Pentapetalae</taxon>
        <taxon>Caryophyllales</taxon>
        <taxon>Cactineae</taxon>
        <taxon>Cactaceae</taxon>
        <taxon>Opuntioideae</taxon>
        <taxon>Opuntia</taxon>
    </lineage>
</organism>
<protein>
    <submittedName>
        <fullName evidence="2">Uncharacterized protein</fullName>
    </submittedName>
</protein>
<feature type="region of interest" description="Disordered" evidence="1">
    <location>
        <begin position="1"/>
        <end position="56"/>
    </location>
</feature>
<dbReference type="EMBL" id="GISG01169119">
    <property type="protein sequence ID" value="MBA4651231.1"/>
    <property type="molecule type" value="Transcribed_RNA"/>
</dbReference>
<sequence length="127" mass="14710">MNSCKPKKKIKLTDGEFLQTNIDQNQHNQPQSAPTHKKTQHHPQSTTQNRKKKSVKFTSSGHIFGWVNIPITNEFLQTQKKIIKLTDGEFLQTNIDQNQHNQPQSAPTHKKTQHHPQSTTQNRKKEL</sequence>
<evidence type="ECO:0000256" key="1">
    <source>
        <dbReference type="SAM" id="MobiDB-lite"/>
    </source>
</evidence>
<dbReference type="AlphaFoldDB" id="A0A7C8ZV58"/>
<feature type="compositionally biased region" description="Basic residues" evidence="1">
    <location>
        <begin position="1"/>
        <end position="10"/>
    </location>
</feature>
<feature type="compositionally biased region" description="Polar residues" evidence="1">
    <location>
        <begin position="93"/>
        <end position="107"/>
    </location>
</feature>
<evidence type="ECO:0000313" key="2">
    <source>
        <dbReference type="EMBL" id="MBA4651231.1"/>
    </source>
</evidence>
<accession>A0A7C8ZV58</accession>
<proteinExistence type="predicted"/>
<name>A0A7C8ZV58_OPUST</name>
<reference evidence="2" key="1">
    <citation type="journal article" date="2013" name="J. Plant Res.">
        <title>Effect of fungi and light on seed germination of three Opuntia species from semiarid lands of central Mexico.</title>
        <authorList>
            <person name="Delgado-Sanchez P."/>
            <person name="Jimenez-Bremont J.F."/>
            <person name="Guerrero-Gonzalez Mde L."/>
            <person name="Flores J."/>
        </authorList>
    </citation>
    <scope>NUCLEOTIDE SEQUENCE</scope>
    <source>
        <tissue evidence="2">Cladode</tissue>
    </source>
</reference>
<reference evidence="2" key="2">
    <citation type="submission" date="2020-07" db="EMBL/GenBank/DDBJ databases">
        <authorList>
            <person name="Vera ALvarez R."/>
            <person name="Arias-Moreno D.M."/>
            <person name="Jimenez-Jacinto V."/>
            <person name="Jimenez-Bremont J.F."/>
            <person name="Swaminathan K."/>
            <person name="Moose S.P."/>
            <person name="Guerrero-Gonzalez M.L."/>
            <person name="Marino-Ramirez L."/>
            <person name="Landsman D."/>
            <person name="Rodriguez-Kessler M."/>
            <person name="Delgado-Sanchez P."/>
        </authorList>
    </citation>
    <scope>NUCLEOTIDE SEQUENCE</scope>
    <source>
        <tissue evidence="2">Cladode</tissue>
    </source>
</reference>
<feature type="compositionally biased region" description="Polar residues" evidence="1">
    <location>
        <begin position="18"/>
        <end position="34"/>
    </location>
</feature>
<feature type="region of interest" description="Disordered" evidence="1">
    <location>
        <begin position="93"/>
        <end position="127"/>
    </location>
</feature>